<evidence type="ECO:0000313" key="3">
    <source>
        <dbReference type="Proteomes" id="UP000441455"/>
    </source>
</evidence>
<evidence type="ECO:0000259" key="1">
    <source>
        <dbReference type="Pfam" id="PF01755"/>
    </source>
</evidence>
<evidence type="ECO:0000313" key="2">
    <source>
        <dbReference type="EMBL" id="MSS81612.1"/>
    </source>
</evidence>
<gene>
    <name evidence="2" type="ORF">FX155_03175</name>
</gene>
<organism evidence="2 3">
    <name type="scientific">Acidaminococcus fermentans</name>
    <dbReference type="NCBI Taxonomy" id="905"/>
    <lineage>
        <taxon>Bacteria</taxon>
        <taxon>Bacillati</taxon>
        <taxon>Bacillota</taxon>
        <taxon>Negativicutes</taxon>
        <taxon>Acidaminococcales</taxon>
        <taxon>Acidaminococcaceae</taxon>
        <taxon>Acidaminococcus</taxon>
    </lineage>
</organism>
<reference evidence="2 3" key="1">
    <citation type="submission" date="2019-08" db="EMBL/GenBank/DDBJ databases">
        <title>In-depth cultivation of the pig gut microbiome towards novel bacterial diversity and tailored functional studies.</title>
        <authorList>
            <person name="Wylensek D."/>
            <person name="Hitch T.C.A."/>
            <person name="Clavel T."/>
        </authorList>
    </citation>
    <scope>NUCLEOTIDE SEQUENCE [LARGE SCALE GENOMIC DNA]</scope>
    <source>
        <strain evidence="2 3">WCA-389-WT-5B</strain>
    </source>
</reference>
<feature type="domain" description="Glycosyl transferase family 25" evidence="1">
    <location>
        <begin position="8"/>
        <end position="174"/>
    </location>
</feature>
<dbReference type="InterPro" id="IPR029044">
    <property type="entry name" value="Nucleotide-diphossugar_trans"/>
</dbReference>
<comment type="caution">
    <text evidence="2">The sequence shown here is derived from an EMBL/GenBank/DDBJ whole genome shotgun (WGS) entry which is preliminary data.</text>
</comment>
<dbReference type="OrthoDB" id="881563at2"/>
<dbReference type="SUPFAM" id="SSF53448">
    <property type="entry name" value="Nucleotide-diphospho-sugar transferases"/>
    <property type="match status" value="1"/>
</dbReference>
<dbReference type="Pfam" id="PF01755">
    <property type="entry name" value="Glyco_transf_25"/>
    <property type="match status" value="1"/>
</dbReference>
<proteinExistence type="predicted"/>
<dbReference type="RefSeq" id="WP_154487758.1">
    <property type="nucleotide sequence ID" value="NZ_VULN01000003.1"/>
</dbReference>
<name>A0A6N7VZH9_ACIFE</name>
<sequence>MGMMEIYHYIISSPVAYQRRTQIDKNFREYGIKPNFFNAIMGNQLTEQELQQFTAKHNILNKGAIGCALSHLEIYRQLLKSEEPYVFVFEDDVRLSPDFVQYFPKIKEFLNQMTKPAVLLLYRVKAPTKTVFSLGNGYKILHALAGTAAHGYAINRKAAENLLKAQNPIQFEIDAWNLYYKLGYLTIYCINHEFGYLDSNVSRNSVIEQVAEKERKSSRYVNQYKKEHFMTLYFRYPIWKRCILQLKRIQRHFMEMYYDKENK</sequence>
<dbReference type="Proteomes" id="UP000441455">
    <property type="component" value="Unassembled WGS sequence"/>
</dbReference>
<dbReference type="AlphaFoldDB" id="A0A6N7VZH9"/>
<dbReference type="CDD" id="cd06532">
    <property type="entry name" value="Glyco_transf_25"/>
    <property type="match status" value="1"/>
</dbReference>
<accession>A0A6N7VZH9</accession>
<keyword evidence="2" id="KW-0808">Transferase</keyword>
<protein>
    <submittedName>
        <fullName evidence="2">Glycosyltransferase family 25 protein</fullName>
    </submittedName>
</protein>
<dbReference type="InterPro" id="IPR002654">
    <property type="entry name" value="Glyco_trans_25"/>
</dbReference>
<dbReference type="EMBL" id="VULN01000003">
    <property type="protein sequence ID" value="MSS81612.1"/>
    <property type="molecule type" value="Genomic_DNA"/>
</dbReference>
<dbReference type="GO" id="GO:0016740">
    <property type="term" value="F:transferase activity"/>
    <property type="evidence" value="ECO:0007669"/>
    <property type="project" value="UniProtKB-KW"/>
</dbReference>
<dbReference type="Gene3D" id="3.90.550.10">
    <property type="entry name" value="Spore Coat Polysaccharide Biosynthesis Protein SpsA, Chain A"/>
    <property type="match status" value="1"/>
</dbReference>